<reference evidence="2 3" key="1">
    <citation type="submission" date="2020-01" db="EMBL/GenBank/DDBJ databases">
        <authorList>
            <person name="Gupta K D."/>
        </authorList>
    </citation>
    <scope>NUCLEOTIDE SEQUENCE [LARGE SCALE GENOMIC DNA]</scope>
</reference>
<dbReference type="Proteomes" id="UP000467700">
    <property type="component" value="Unassembled WGS sequence"/>
</dbReference>
<evidence type="ECO:0000313" key="3">
    <source>
        <dbReference type="Proteomes" id="UP000467700"/>
    </source>
</evidence>
<dbReference type="InterPro" id="IPR001447">
    <property type="entry name" value="Arylamine_N-AcTrfase"/>
</dbReference>
<proteinExistence type="inferred from homology"/>
<dbReference type="PANTHER" id="PTHR11786:SF0">
    <property type="entry name" value="ARYLAMINE N-ACETYLTRANSFERASE 4-RELATED"/>
    <property type="match status" value="1"/>
</dbReference>
<evidence type="ECO:0000313" key="2">
    <source>
        <dbReference type="EMBL" id="CAA7270270.1"/>
    </source>
</evidence>
<dbReference type="EMBL" id="CACVBS010000088">
    <property type="protein sequence ID" value="CAA7270270.1"/>
    <property type="molecule type" value="Genomic_DNA"/>
</dbReference>
<evidence type="ECO:0000256" key="1">
    <source>
        <dbReference type="ARBA" id="ARBA00006547"/>
    </source>
</evidence>
<dbReference type="OrthoDB" id="10260017at2759"/>
<dbReference type="AlphaFoldDB" id="A0A8S0WIC3"/>
<keyword evidence="3" id="KW-1185">Reference proteome</keyword>
<dbReference type="InterPro" id="IPR038765">
    <property type="entry name" value="Papain-like_cys_pep_sf"/>
</dbReference>
<dbReference type="SUPFAM" id="SSF54001">
    <property type="entry name" value="Cysteine proteinases"/>
    <property type="match status" value="1"/>
</dbReference>
<dbReference type="PANTHER" id="PTHR11786">
    <property type="entry name" value="N-HYDROXYARYLAMINE O-ACETYLTRANSFERASE"/>
    <property type="match status" value="1"/>
</dbReference>
<comment type="similarity">
    <text evidence="1">Belongs to the arylamine N-acetyltransferase family.</text>
</comment>
<gene>
    <name evidence="2" type="ORF">AAE3_LOCUS12479</name>
</gene>
<protein>
    <recommendedName>
        <fullName evidence="4">Arylamine N-acetyltransferase</fullName>
    </recommendedName>
</protein>
<comment type="caution">
    <text evidence="2">The sequence shown here is derived from an EMBL/GenBank/DDBJ whole genome shotgun (WGS) entry which is preliminary data.</text>
</comment>
<dbReference type="Pfam" id="PF00797">
    <property type="entry name" value="Acetyltransf_2"/>
    <property type="match status" value="1"/>
</dbReference>
<organism evidence="2 3">
    <name type="scientific">Cyclocybe aegerita</name>
    <name type="common">Black poplar mushroom</name>
    <name type="synonym">Agrocybe aegerita</name>
    <dbReference type="NCBI Taxonomy" id="1973307"/>
    <lineage>
        <taxon>Eukaryota</taxon>
        <taxon>Fungi</taxon>
        <taxon>Dikarya</taxon>
        <taxon>Basidiomycota</taxon>
        <taxon>Agaricomycotina</taxon>
        <taxon>Agaricomycetes</taxon>
        <taxon>Agaricomycetidae</taxon>
        <taxon>Agaricales</taxon>
        <taxon>Agaricineae</taxon>
        <taxon>Bolbitiaceae</taxon>
        <taxon>Cyclocybe</taxon>
    </lineage>
</organism>
<dbReference type="Gene3D" id="3.30.2140.20">
    <property type="match status" value="1"/>
</dbReference>
<dbReference type="GO" id="GO:0016407">
    <property type="term" value="F:acetyltransferase activity"/>
    <property type="evidence" value="ECO:0007669"/>
    <property type="project" value="InterPro"/>
</dbReference>
<evidence type="ECO:0008006" key="4">
    <source>
        <dbReference type="Google" id="ProtNLM"/>
    </source>
</evidence>
<dbReference type="InterPro" id="IPR053710">
    <property type="entry name" value="Arylamine_NAT_domain_sf"/>
</dbReference>
<sequence length="310" mass="35217">MASAYSVKQIDDYLKYIGIDHKYHRKANPSKDLAFLSALHALQITTIPYENLILHYSLEHKVSLDPQTIYKKFTTNGRGGYCMENSIFFNHILRGLGFNAYTAGVRIRPRIEGVPQGDYIGWVHVVNIVTLEDGSKYMVDVGFGGDGATKPLPLTPGIAVLNIGTQEIRLVHEPLPTQALTSQKFWIYQYRNSPTKPWNSFYAFPELEFLHADFEIMNYYTGTNPESFQTFTVLVVKFLRDEERGVYGKVMLVNGEVKRNLGGRTEVVKICKTEEERIEALEEWFGITLRAEEMDGIKGMSTELSARKVG</sequence>
<accession>A0A8S0WIC3</accession>
<name>A0A8S0WIC3_CYCAE</name>